<dbReference type="InterPro" id="IPR036388">
    <property type="entry name" value="WH-like_DNA-bd_sf"/>
</dbReference>
<dbReference type="AlphaFoldDB" id="X0X098"/>
<evidence type="ECO:0000313" key="2">
    <source>
        <dbReference type="EMBL" id="GAG36614.1"/>
    </source>
</evidence>
<protein>
    <recommendedName>
        <fullName evidence="1">HTH marR-type domain-containing protein</fullName>
    </recommendedName>
</protein>
<dbReference type="InterPro" id="IPR000835">
    <property type="entry name" value="HTH_MarR-typ"/>
</dbReference>
<gene>
    <name evidence="2" type="ORF">S01H1_65380</name>
</gene>
<name>X0X098_9ZZZZ</name>
<dbReference type="InterPro" id="IPR036390">
    <property type="entry name" value="WH_DNA-bd_sf"/>
</dbReference>
<sequence length="173" mass="18905">MLAGLLGVGRNDIEVHPHVPTGAHFVIAATGRTFVVEYRKSTSAALTAAAAKIARERARRFRRRAVPLVAVPFMGDVGRKACEEAGVGWLDLSGNARIVAPGIRVIIQGRPNRFRSAGRPPNLFAPKSSRLVRRLLIHPDKPITQREIARATGLNEGFVSRLVSRLERDAYIA</sequence>
<organism evidence="2">
    <name type="scientific">marine sediment metagenome</name>
    <dbReference type="NCBI Taxonomy" id="412755"/>
    <lineage>
        <taxon>unclassified sequences</taxon>
        <taxon>metagenomes</taxon>
        <taxon>ecological metagenomes</taxon>
    </lineage>
</organism>
<dbReference type="SUPFAM" id="SSF46785">
    <property type="entry name" value="Winged helix' DNA-binding domain"/>
    <property type="match status" value="1"/>
</dbReference>
<proteinExistence type="predicted"/>
<accession>X0X098</accession>
<feature type="domain" description="HTH marR-type" evidence="1">
    <location>
        <begin position="130"/>
        <end position="172"/>
    </location>
</feature>
<dbReference type="EMBL" id="BARS01043157">
    <property type="protein sequence ID" value="GAG36614.1"/>
    <property type="molecule type" value="Genomic_DNA"/>
</dbReference>
<dbReference type="Pfam" id="PF12802">
    <property type="entry name" value="MarR_2"/>
    <property type="match status" value="1"/>
</dbReference>
<reference evidence="2" key="1">
    <citation type="journal article" date="2014" name="Front. Microbiol.">
        <title>High frequency of phylogenetically diverse reductive dehalogenase-homologous genes in deep subseafloor sedimentary metagenomes.</title>
        <authorList>
            <person name="Kawai M."/>
            <person name="Futagami T."/>
            <person name="Toyoda A."/>
            <person name="Takaki Y."/>
            <person name="Nishi S."/>
            <person name="Hori S."/>
            <person name="Arai W."/>
            <person name="Tsubouchi T."/>
            <person name="Morono Y."/>
            <person name="Uchiyama I."/>
            <person name="Ito T."/>
            <person name="Fujiyama A."/>
            <person name="Inagaki F."/>
            <person name="Takami H."/>
        </authorList>
    </citation>
    <scope>NUCLEOTIDE SEQUENCE</scope>
    <source>
        <strain evidence="2">Expedition CK06-06</strain>
    </source>
</reference>
<dbReference type="GO" id="GO:0003700">
    <property type="term" value="F:DNA-binding transcription factor activity"/>
    <property type="evidence" value="ECO:0007669"/>
    <property type="project" value="InterPro"/>
</dbReference>
<feature type="non-terminal residue" evidence="2">
    <location>
        <position position="173"/>
    </location>
</feature>
<comment type="caution">
    <text evidence="2">The sequence shown here is derived from an EMBL/GenBank/DDBJ whole genome shotgun (WGS) entry which is preliminary data.</text>
</comment>
<dbReference type="Gene3D" id="1.10.10.10">
    <property type="entry name" value="Winged helix-like DNA-binding domain superfamily/Winged helix DNA-binding domain"/>
    <property type="match status" value="1"/>
</dbReference>
<evidence type="ECO:0000259" key="1">
    <source>
        <dbReference type="Pfam" id="PF12802"/>
    </source>
</evidence>